<keyword evidence="6" id="KW-0378">Hydrolase</keyword>
<organism evidence="12 13">
    <name type="scientific">Paramuricea clavata</name>
    <name type="common">Red gorgonian</name>
    <name type="synonym">Violescent sea-whip</name>
    <dbReference type="NCBI Taxonomy" id="317549"/>
    <lineage>
        <taxon>Eukaryota</taxon>
        <taxon>Metazoa</taxon>
        <taxon>Cnidaria</taxon>
        <taxon>Anthozoa</taxon>
        <taxon>Octocorallia</taxon>
        <taxon>Malacalcyonacea</taxon>
        <taxon>Plexauridae</taxon>
        <taxon>Paramuricea</taxon>
    </lineage>
</organism>
<dbReference type="EMBL" id="CACRXK020007831">
    <property type="protein sequence ID" value="CAB4013305.1"/>
    <property type="molecule type" value="Genomic_DNA"/>
</dbReference>
<feature type="disulfide bond" evidence="10">
    <location>
        <begin position="661"/>
        <end position="676"/>
    </location>
</feature>
<dbReference type="PROSITE" id="PS00420">
    <property type="entry name" value="SRCR_1"/>
    <property type="match status" value="1"/>
</dbReference>
<evidence type="ECO:0000256" key="7">
    <source>
        <dbReference type="ARBA" id="ARBA00022825"/>
    </source>
</evidence>
<reference evidence="12" key="1">
    <citation type="submission" date="2020-04" db="EMBL/GenBank/DDBJ databases">
        <authorList>
            <person name="Alioto T."/>
            <person name="Alioto T."/>
            <person name="Gomez Garrido J."/>
        </authorList>
    </citation>
    <scope>NUCLEOTIDE SEQUENCE</scope>
    <source>
        <strain evidence="12">A484AB</strain>
    </source>
</reference>
<dbReference type="CDD" id="cd01450">
    <property type="entry name" value="vWFA_subfamily_ECM"/>
    <property type="match status" value="1"/>
</dbReference>
<evidence type="ECO:0000256" key="1">
    <source>
        <dbReference type="ARBA" id="ARBA00004613"/>
    </source>
</evidence>
<evidence type="ECO:0000256" key="11">
    <source>
        <dbReference type="PROSITE-ProRule" id="PRU00196"/>
    </source>
</evidence>
<dbReference type="SMART" id="SM00192">
    <property type="entry name" value="LDLa"/>
    <property type="match status" value="7"/>
</dbReference>
<dbReference type="SUPFAM" id="SSF57424">
    <property type="entry name" value="LDL receptor-like module"/>
    <property type="match status" value="6"/>
</dbReference>
<dbReference type="SMART" id="SM00241">
    <property type="entry name" value="ZP"/>
    <property type="match status" value="1"/>
</dbReference>
<dbReference type="PROSITE" id="PS01209">
    <property type="entry name" value="LDLRA_1"/>
    <property type="match status" value="5"/>
</dbReference>
<dbReference type="Gene3D" id="2.60.40.4100">
    <property type="entry name" value="Zona pellucida, ZP-C domain"/>
    <property type="match status" value="1"/>
</dbReference>
<evidence type="ECO:0000313" key="13">
    <source>
        <dbReference type="Proteomes" id="UP001152795"/>
    </source>
</evidence>
<dbReference type="SMART" id="SM00327">
    <property type="entry name" value="VWA"/>
    <property type="match status" value="1"/>
</dbReference>
<dbReference type="PANTHER" id="PTHR47653:SF1">
    <property type="entry name" value="DELETED IN MALIGNANT BRAIN TUMORS 1 PROTEIN"/>
    <property type="match status" value="1"/>
</dbReference>
<accession>A0A7D9EN14</accession>
<evidence type="ECO:0000256" key="9">
    <source>
        <dbReference type="ARBA" id="ARBA00023180"/>
    </source>
</evidence>
<feature type="disulfide bond" evidence="10">
    <location>
        <begin position="649"/>
        <end position="667"/>
    </location>
</feature>
<sequence>MQPRKMLISIAFWVLMWNASQVTAWHWYESSAIQPSPSFQATQSDYVLDKEVYPYSRFDFYATPYMKANPAFSWDFRIYCQSPPSGRIRITVCHPCILGVHEICDKNVLPSQAVCAYWQFRCNNGQRCVDRYYLCDGWSICSDGSDEWYWNCRQGKIIGIFGKFPIIKTFYYYKCTRHGLNCMKREFQASTCRTSRTFCPYWQFRCDNGYGCVNDYELCDGYWHCSDGSDERFWNCNIKASVASSFKSDKAYYCYKSCTYELFPYSKQLRTILNIFLGRSKVHSLVMNCNSLHGGPRKPGFFPIPEQELEARQGVFFESRSSIMIMPYPTSTLQDLKIDVYANNRRYSNCPAKADDALQQKGGGRRKNFFRTFKKKGSKPKESVYVSSKAKIHSVRLVGGSHNAGRVEVYYKGQWGTVCDDSWDINDARVVCRQLGFQNAVAAYQGGNFRDGSGRIWLDDVQCGGYESSLFSCRHSGWGNHNCGHYEDAGVRCSGTGGHSAIKASPTVNVQATQSFCQYWQFSCDNGQCVNSGYQCDGWRQCSDGSDEWYCARPTTWRPWTTSWPTWLPSRNTSRYCQYQQFRCRNGQCIHQSYVCDGRYHCSDGSDEGWYNCPGTSRPTTWRPWTTSWPTWLPSRNTSRYCEYWQFRCRNGQCIDQSYVCDGRYHCSDGSDEDFCNSTGVRLADGSHNAGRVEIYYNGRWGTVCDDGWNITDARIVCKQLGFQDAVAAYSRAYFGQGTGQIWMDEVGCRGNESSLFSCRHNGWGYHDCDHSEDAGVYCGSTAGWNMTTPWPTWRPTNASRHCQYWEFRCRNGQCIERYSLCDGGYDCYDGSDEDWYNCPRTLWNTTAMWTTKAAPTTSRYCLPWEFRCRNGRCISKGNVCDNYDNCGDGSDERRSTCRANLTVCQNKLDLGFILDSSGSVGQHNFERMKLFVKDLTDFYKLGSEETRVSVMSFSDSANIHIAFSAYFSDKNRFDSAVDRIQYNDGGTATGMALNMAYNDMFTSRNGARSSEFKKVLVILTDGRSNTGQVSGPARQLKNSGVVIFSVGIGESGLSMHELQVMASDPVDQHVITLSNFSQLPWLAEQMSSQTCNASHFQVFCDNDYMTAVFDRADLPKHLNVDRLFLRDRYCRADWNSTHVIVKTPLTGCGTIFWKNDQTLFFRNVLSEEGGSRGFGVITRDYLFRANLTCAYPRKRTVGSFSFAPAKQRVFVNVGGQGNFSLIMDVFKDIDYRQPYASQDYPVFKSLSDNLYIQYSINTSNPNLVVRAETCRATPTNRPYDTPQYVFIADGCDKDETIRHYSYGMSSVQRFSMQAFRFLSEHRFVYLHCDLVVCHRYDYNSTCARSTSCSRRYRRDADQQSEDVSGMYALSFGPVMKGKESADKSAGGEYHRLIILSSPTTRVHTTSQNMT</sequence>
<evidence type="ECO:0000256" key="6">
    <source>
        <dbReference type="ARBA" id="ARBA00022801"/>
    </source>
</evidence>
<dbReference type="PRINTS" id="PR00261">
    <property type="entry name" value="LDLRECEPTOR"/>
</dbReference>
<feature type="disulfide bond" evidence="11">
    <location>
        <begin position="432"/>
        <end position="493"/>
    </location>
</feature>
<dbReference type="SMART" id="SM00202">
    <property type="entry name" value="SR"/>
    <property type="match status" value="2"/>
</dbReference>
<dbReference type="InterPro" id="IPR023415">
    <property type="entry name" value="LDLR_class-A_CS"/>
</dbReference>
<feature type="disulfide bond" evidence="10">
    <location>
        <begin position="577"/>
        <end position="589"/>
    </location>
</feature>
<dbReference type="PROSITE" id="PS50234">
    <property type="entry name" value="VWFA"/>
    <property type="match status" value="1"/>
</dbReference>
<feature type="disulfide bond" evidence="10">
    <location>
        <begin position="869"/>
        <end position="887"/>
    </location>
</feature>
<feature type="disulfide bond" evidence="10">
    <location>
        <begin position="642"/>
        <end position="654"/>
    </location>
</feature>
<dbReference type="PRINTS" id="PR00453">
    <property type="entry name" value="VWFADOMAIN"/>
</dbReference>
<dbReference type="InterPro" id="IPR002172">
    <property type="entry name" value="LDrepeatLR_classA_rpt"/>
</dbReference>
<dbReference type="PROSITE" id="PS50068">
    <property type="entry name" value="LDLRA_2"/>
    <property type="match status" value="7"/>
</dbReference>
<dbReference type="InterPro" id="IPR036055">
    <property type="entry name" value="LDL_receptor-like_sf"/>
</dbReference>
<dbReference type="GO" id="GO:0016020">
    <property type="term" value="C:membrane"/>
    <property type="evidence" value="ECO:0007669"/>
    <property type="project" value="InterPro"/>
</dbReference>
<feature type="disulfide bond" evidence="10">
    <location>
        <begin position="810"/>
        <end position="828"/>
    </location>
</feature>
<evidence type="ECO:0000256" key="3">
    <source>
        <dbReference type="ARBA" id="ARBA00022670"/>
    </source>
</evidence>
<dbReference type="InterPro" id="IPR053243">
    <property type="entry name" value="SJ_maturation_regulator"/>
</dbReference>
<keyword evidence="7" id="KW-0720">Serine protease</keyword>
<dbReference type="GO" id="GO:0045217">
    <property type="term" value="P:cell-cell junction maintenance"/>
    <property type="evidence" value="ECO:0007669"/>
    <property type="project" value="TreeGrafter"/>
</dbReference>
<dbReference type="InterPro" id="IPR036772">
    <property type="entry name" value="SRCR-like_dom_sf"/>
</dbReference>
<dbReference type="PROSITE" id="PS50287">
    <property type="entry name" value="SRCR_2"/>
    <property type="match status" value="2"/>
</dbReference>
<feature type="disulfide bond" evidence="11">
    <location>
        <begin position="718"/>
        <end position="779"/>
    </location>
</feature>
<dbReference type="Pfam" id="PF00057">
    <property type="entry name" value="Ldl_recept_a"/>
    <property type="match status" value="6"/>
</dbReference>
<dbReference type="FunFam" id="3.10.250.10:FF:000006">
    <property type="entry name" value="neurotrypsin isoform X2"/>
    <property type="match status" value="2"/>
</dbReference>
<dbReference type="InterPro" id="IPR042235">
    <property type="entry name" value="ZP-C_dom"/>
</dbReference>
<keyword evidence="3" id="KW-0645">Protease</keyword>
<dbReference type="SUPFAM" id="SSF56487">
    <property type="entry name" value="SRCR-like"/>
    <property type="match status" value="2"/>
</dbReference>
<keyword evidence="9" id="KW-0325">Glycoprotein</keyword>
<evidence type="ECO:0000256" key="5">
    <source>
        <dbReference type="ARBA" id="ARBA00022737"/>
    </source>
</evidence>
<dbReference type="Gene3D" id="3.10.250.10">
    <property type="entry name" value="SRCR-like domain"/>
    <property type="match status" value="2"/>
</dbReference>
<evidence type="ECO:0000256" key="10">
    <source>
        <dbReference type="PROSITE-ProRule" id="PRU00124"/>
    </source>
</evidence>
<dbReference type="Gene3D" id="2.60.40.3210">
    <property type="entry name" value="Zona pellucida, ZP-N domain"/>
    <property type="match status" value="1"/>
</dbReference>
<evidence type="ECO:0000256" key="4">
    <source>
        <dbReference type="ARBA" id="ARBA00022729"/>
    </source>
</evidence>
<dbReference type="PANTHER" id="PTHR47653">
    <property type="entry name" value="PROTEIN BARK BEETLE"/>
    <property type="match status" value="1"/>
</dbReference>
<dbReference type="Pfam" id="PF00092">
    <property type="entry name" value="VWA"/>
    <property type="match status" value="1"/>
</dbReference>
<comment type="subcellular location">
    <subcellularLocation>
        <location evidence="1">Secreted</location>
    </subcellularLocation>
</comment>
<dbReference type="FunFam" id="3.40.50.410:FF:000004">
    <property type="entry name" value="collagen alpha-6(VI) chain"/>
    <property type="match status" value="1"/>
</dbReference>
<dbReference type="GO" id="GO:0008236">
    <property type="term" value="F:serine-type peptidase activity"/>
    <property type="evidence" value="ECO:0007669"/>
    <property type="project" value="UniProtKB-KW"/>
</dbReference>
<dbReference type="SUPFAM" id="SSF53300">
    <property type="entry name" value="vWA-like"/>
    <property type="match status" value="1"/>
</dbReference>
<dbReference type="PRINTS" id="PR00258">
    <property type="entry name" value="SPERACTRCPTR"/>
</dbReference>
<dbReference type="InterPro" id="IPR002035">
    <property type="entry name" value="VWF_A"/>
</dbReference>
<feature type="disulfide bond" evidence="11">
    <location>
        <begin position="749"/>
        <end position="759"/>
    </location>
</feature>
<feature type="disulfide bond" evidence="11">
    <location>
        <begin position="419"/>
        <end position="483"/>
    </location>
</feature>
<dbReference type="GO" id="GO:0005576">
    <property type="term" value="C:extracellular region"/>
    <property type="evidence" value="ECO:0007669"/>
    <property type="project" value="UniProtKB-SubCell"/>
</dbReference>
<proteinExistence type="predicted"/>
<dbReference type="GO" id="GO:0006508">
    <property type="term" value="P:proteolysis"/>
    <property type="evidence" value="ECO:0007669"/>
    <property type="project" value="UniProtKB-KW"/>
</dbReference>
<dbReference type="OrthoDB" id="5968655at2759"/>
<dbReference type="Gene3D" id="3.40.50.410">
    <property type="entry name" value="von Willebrand factor, type A domain"/>
    <property type="match status" value="1"/>
</dbReference>
<dbReference type="Gene3D" id="4.10.400.10">
    <property type="entry name" value="Low-density Lipoprotein Receptor"/>
    <property type="match status" value="7"/>
</dbReference>
<feature type="disulfide bond" evidence="10">
    <location>
        <begin position="803"/>
        <end position="815"/>
    </location>
</feature>
<feature type="disulfide bond" evidence="10">
    <location>
        <begin position="524"/>
        <end position="542"/>
    </location>
</feature>
<dbReference type="InterPro" id="IPR055356">
    <property type="entry name" value="ZP-N"/>
</dbReference>
<dbReference type="CDD" id="cd00112">
    <property type="entry name" value="LDLa"/>
    <property type="match status" value="7"/>
</dbReference>
<dbReference type="Pfam" id="PF23344">
    <property type="entry name" value="ZP-N"/>
    <property type="match status" value="1"/>
</dbReference>
<comment type="caution">
    <text evidence="12">The sequence shown here is derived from an EMBL/GenBank/DDBJ whole genome shotgun (WGS) entry which is preliminary data.</text>
</comment>
<keyword evidence="13" id="KW-1185">Reference proteome</keyword>
<dbReference type="Pfam" id="PF00530">
    <property type="entry name" value="SRCR"/>
    <property type="match status" value="2"/>
</dbReference>
<keyword evidence="4" id="KW-0732">Signal</keyword>
<dbReference type="Proteomes" id="UP001152795">
    <property type="component" value="Unassembled WGS sequence"/>
</dbReference>
<keyword evidence="2" id="KW-0964">Secreted</keyword>
<dbReference type="InterPro" id="IPR001507">
    <property type="entry name" value="ZP_dom"/>
</dbReference>
<dbReference type="InterPro" id="IPR001190">
    <property type="entry name" value="SRCR"/>
</dbReference>
<keyword evidence="5" id="KW-0677">Repeat</keyword>
<feature type="disulfide bond" evidence="10">
    <location>
        <begin position="536"/>
        <end position="551"/>
    </location>
</feature>
<dbReference type="InterPro" id="IPR036465">
    <property type="entry name" value="vWFA_dom_sf"/>
</dbReference>
<name>A0A7D9EN14_PARCT</name>
<comment type="caution">
    <text evidence="10">Lacks conserved residue(s) required for the propagation of feature annotation.</text>
</comment>
<feature type="disulfide bond" evidence="10">
    <location>
        <begin position="584"/>
        <end position="602"/>
    </location>
</feature>
<keyword evidence="8 11" id="KW-1015">Disulfide bond</keyword>
<dbReference type="PROSITE" id="PS51034">
    <property type="entry name" value="ZP_2"/>
    <property type="match status" value="1"/>
</dbReference>
<feature type="disulfide bond" evidence="10">
    <location>
        <begin position="517"/>
        <end position="529"/>
    </location>
</feature>
<dbReference type="Pfam" id="PF00100">
    <property type="entry name" value="Zona_pellucida"/>
    <property type="match status" value="1"/>
</dbReference>
<evidence type="ECO:0000313" key="12">
    <source>
        <dbReference type="EMBL" id="CAB4013305.1"/>
    </source>
</evidence>
<gene>
    <name evidence="12" type="ORF">PACLA_8A009163</name>
</gene>
<evidence type="ECO:0000256" key="2">
    <source>
        <dbReference type="ARBA" id="ARBA00022525"/>
    </source>
</evidence>
<feature type="disulfide bond" evidence="11">
    <location>
        <begin position="705"/>
        <end position="769"/>
    </location>
</feature>
<dbReference type="InterPro" id="IPR055355">
    <property type="entry name" value="ZP-C"/>
</dbReference>
<feature type="disulfide bond" evidence="10">
    <location>
        <begin position="862"/>
        <end position="874"/>
    </location>
</feature>
<evidence type="ECO:0000256" key="8">
    <source>
        <dbReference type="ARBA" id="ARBA00023157"/>
    </source>
</evidence>
<feature type="disulfide bond" evidence="11">
    <location>
        <begin position="463"/>
        <end position="473"/>
    </location>
</feature>
<protein>
    <submittedName>
        <fullName evidence="12">Deleted in malignant brain tumors 1</fullName>
    </submittedName>
</protein>